<evidence type="ECO:0000256" key="1">
    <source>
        <dbReference type="SAM" id="MobiDB-lite"/>
    </source>
</evidence>
<gene>
    <name evidence="3" type="ORF">K7432_014898</name>
</gene>
<name>A0ABR2VP09_9FUNG</name>
<evidence type="ECO:0000313" key="4">
    <source>
        <dbReference type="Proteomes" id="UP001479436"/>
    </source>
</evidence>
<sequence length="108" mass="12159">MVTSNIYYILGGIIAFFALIEIYRKRRKILRERALRALITEAIFINPISIRNRPHPTRNTISIPTPAPVSQSNPASNPSVAIAMPPPSYQDALKSPITEEMDKPHLHE</sequence>
<dbReference type="EMBL" id="JASJQH010008707">
    <property type="protein sequence ID" value="KAK9687152.1"/>
    <property type="molecule type" value="Genomic_DNA"/>
</dbReference>
<evidence type="ECO:0000256" key="2">
    <source>
        <dbReference type="SAM" id="Phobius"/>
    </source>
</evidence>
<proteinExistence type="predicted"/>
<keyword evidence="2" id="KW-0812">Transmembrane</keyword>
<feature type="compositionally biased region" description="Polar residues" evidence="1">
    <location>
        <begin position="57"/>
        <end position="79"/>
    </location>
</feature>
<accession>A0ABR2VP09</accession>
<keyword evidence="2" id="KW-0472">Membrane</keyword>
<keyword evidence="2" id="KW-1133">Transmembrane helix</keyword>
<protein>
    <submittedName>
        <fullName evidence="3">Uncharacterized protein</fullName>
    </submittedName>
</protein>
<keyword evidence="4" id="KW-1185">Reference proteome</keyword>
<comment type="caution">
    <text evidence="3">The sequence shown here is derived from an EMBL/GenBank/DDBJ whole genome shotgun (WGS) entry which is preliminary data.</text>
</comment>
<feature type="transmembrane region" description="Helical" evidence="2">
    <location>
        <begin position="6"/>
        <end position="23"/>
    </location>
</feature>
<reference evidence="3 4" key="1">
    <citation type="submission" date="2023-04" db="EMBL/GenBank/DDBJ databases">
        <title>Genome of Basidiobolus ranarum AG-B5.</title>
        <authorList>
            <person name="Stajich J.E."/>
            <person name="Carter-House D."/>
            <person name="Gryganskyi A."/>
        </authorList>
    </citation>
    <scope>NUCLEOTIDE SEQUENCE [LARGE SCALE GENOMIC DNA]</scope>
    <source>
        <strain evidence="3 4">AG-B5</strain>
    </source>
</reference>
<evidence type="ECO:0000313" key="3">
    <source>
        <dbReference type="EMBL" id="KAK9687152.1"/>
    </source>
</evidence>
<dbReference type="Proteomes" id="UP001479436">
    <property type="component" value="Unassembled WGS sequence"/>
</dbReference>
<organism evidence="3 4">
    <name type="scientific">Basidiobolus ranarum</name>
    <dbReference type="NCBI Taxonomy" id="34480"/>
    <lineage>
        <taxon>Eukaryota</taxon>
        <taxon>Fungi</taxon>
        <taxon>Fungi incertae sedis</taxon>
        <taxon>Zoopagomycota</taxon>
        <taxon>Entomophthoromycotina</taxon>
        <taxon>Basidiobolomycetes</taxon>
        <taxon>Basidiobolales</taxon>
        <taxon>Basidiobolaceae</taxon>
        <taxon>Basidiobolus</taxon>
    </lineage>
</organism>
<feature type="region of interest" description="Disordered" evidence="1">
    <location>
        <begin position="55"/>
        <end position="108"/>
    </location>
</feature>